<accession>A0ABW1VLD4</accession>
<keyword evidence="5" id="KW-1185">Reference proteome</keyword>
<evidence type="ECO:0000313" key="5">
    <source>
        <dbReference type="Proteomes" id="UP001596215"/>
    </source>
</evidence>
<dbReference type="Pfam" id="PF17656">
    <property type="entry name" value="ChapFlgA_N"/>
    <property type="match status" value="1"/>
</dbReference>
<dbReference type="EMBL" id="JBHSUC010000006">
    <property type="protein sequence ID" value="MFC6361867.1"/>
    <property type="molecule type" value="Genomic_DNA"/>
</dbReference>
<evidence type="ECO:0000259" key="2">
    <source>
        <dbReference type="Pfam" id="PF13144"/>
    </source>
</evidence>
<sequence length="218" mass="23986">MSKKMLFLLLLITPLFSLASPLQQQLTQFFRQREPQYAGQMQAVIITPRQGWPVCSRPVFSLPGNSRRWGKMTVAARCGPRKNFLQTELQVTGNYYVAAQQIPRGGLVTQQLLSRCYGRLDTLPARSLLVPSQTLPAIALQTLQPGKVIIRTQLRQPWQVTSGDQVQVSLYGNGFSVGTAGTALNNATAGNEVRVRTLNGQIIIATVDSHGLLSVKIN</sequence>
<organism evidence="4 5">
    <name type="scientific">Tatumella punctata</name>
    <dbReference type="NCBI Taxonomy" id="399969"/>
    <lineage>
        <taxon>Bacteria</taxon>
        <taxon>Pseudomonadati</taxon>
        <taxon>Pseudomonadota</taxon>
        <taxon>Gammaproteobacteria</taxon>
        <taxon>Enterobacterales</taxon>
        <taxon>Erwiniaceae</taxon>
        <taxon>Tatumella</taxon>
    </lineage>
</organism>
<comment type="similarity">
    <text evidence="1">Belongs to the FlgA family.</text>
</comment>
<gene>
    <name evidence="4" type="primary">flgA</name>
    <name evidence="4" type="ORF">ACFP73_07115</name>
</gene>
<comment type="function">
    <text evidence="1">Involved in the assembly process of the P-ring formation. It may associate with FlgF on the rod constituting a structure essential for the P-ring assembly or may act as a modulator protein for the P-ring assembly.</text>
</comment>
<evidence type="ECO:0000259" key="3">
    <source>
        <dbReference type="Pfam" id="PF17656"/>
    </source>
</evidence>
<dbReference type="PANTHER" id="PTHR36307">
    <property type="entry name" value="FLAGELLA BASAL BODY P-RING FORMATION PROTEIN FLGA"/>
    <property type="match status" value="1"/>
</dbReference>
<dbReference type="InterPro" id="IPR017585">
    <property type="entry name" value="SAF_FlgA"/>
</dbReference>
<keyword evidence="4" id="KW-0966">Cell projection</keyword>
<keyword evidence="1" id="KW-0732">Signal</keyword>
<evidence type="ECO:0000256" key="1">
    <source>
        <dbReference type="RuleBase" id="RU362063"/>
    </source>
</evidence>
<dbReference type="NCBIfam" id="TIGR03170">
    <property type="entry name" value="flgA_cterm"/>
    <property type="match status" value="1"/>
</dbReference>
<dbReference type="PANTHER" id="PTHR36307:SF1">
    <property type="entry name" value="FLAGELLA BASAL BODY P-RING FORMATION PROTEIN FLGA"/>
    <property type="match status" value="1"/>
</dbReference>
<keyword evidence="4" id="KW-0969">Cilium</keyword>
<dbReference type="Gene3D" id="2.30.30.760">
    <property type="match status" value="1"/>
</dbReference>
<name>A0ABW1VLD4_9GAMM</name>
<keyword evidence="4" id="KW-0282">Flagellum</keyword>
<proteinExistence type="inferred from homology"/>
<feature type="domain" description="Flagella basal body P-ring formation protein FlgA SAF" evidence="2">
    <location>
        <begin position="94"/>
        <end position="212"/>
    </location>
</feature>
<dbReference type="Proteomes" id="UP001596215">
    <property type="component" value="Unassembled WGS sequence"/>
</dbReference>
<evidence type="ECO:0000313" key="4">
    <source>
        <dbReference type="EMBL" id="MFC6361867.1"/>
    </source>
</evidence>
<feature type="chain" id="PRO_5044959027" description="Flagella basal body P-ring formation protein FlgA" evidence="1">
    <location>
        <begin position="20"/>
        <end position="218"/>
    </location>
</feature>
<reference evidence="5" key="1">
    <citation type="journal article" date="2019" name="Int. J. Syst. Evol. Microbiol.">
        <title>The Global Catalogue of Microorganisms (GCM) 10K type strain sequencing project: providing services to taxonomists for standard genome sequencing and annotation.</title>
        <authorList>
            <consortium name="The Broad Institute Genomics Platform"/>
            <consortium name="The Broad Institute Genome Sequencing Center for Infectious Disease"/>
            <person name="Wu L."/>
            <person name="Ma J."/>
        </authorList>
    </citation>
    <scope>NUCLEOTIDE SEQUENCE [LARGE SCALE GENOMIC DNA]</scope>
    <source>
        <strain evidence="5">CGMCC 4.1530</strain>
    </source>
</reference>
<dbReference type="InterPro" id="IPR041231">
    <property type="entry name" value="FlgA_N"/>
</dbReference>
<keyword evidence="1" id="KW-1005">Bacterial flagellum biogenesis</keyword>
<dbReference type="RefSeq" id="WP_212710715.1">
    <property type="nucleotide sequence ID" value="NZ_BAAAFW010000037.1"/>
</dbReference>
<feature type="signal peptide" evidence="1">
    <location>
        <begin position="1"/>
        <end position="19"/>
    </location>
</feature>
<comment type="caution">
    <text evidence="4">The sequence shown here is derived from an EMBL/GenBank/DDBJ whole genome shotgun (WGS) entry which is preliminary data.</text>
</comment>
<dbReference type="CDD" id="cd11614">
    <property type="entry name" value="SAF_CpaB_FlgA_like"/>
    <property type="match status" value="1"/>
</dbReference>
<feature type="domain" description="FlgA N-terminal" evidence="3">
    <location>
        <begin position="22"/>
        <end position="86"/>
    </location>
</feature>
<protein>
    <recommendedName>
        <fullName evidence="1">Flagella basal body P-ring formation protein FlgA</fullName>
    </recommendedName>
</protein>
<keyword evidence="1" id="KW-0574">Periplasm</keyword>
<dbReference type="Pfam" id="PF13144">
    <property type="entry name" value="ChapFlgA"/>
    <property type="match status" value="1"/>
</dbReference>
<dbReference type="InterPro" id="IPR039246">
    <property type="entry name" value="Flagellar_FlgA"/>
</dbReference>
<comment type="subcellular location">
    <subcellularLocation>
        <location evidence="1">Periplasm</location>
    </subcellularLocation>
</comment>